<comment type="cofactor">
    <cofactor evidence="1">
        <name>FAD</name>
        <dbReference type="ChEBI" id="CHEBI:57692"/>
    </cofactor>
</comment>
<gene>
    <name evidence="8" type="ORF">D0T12_04300</name>
</gene>
<dbReference type="InterPro" id="IPR012951">
    <property type="entry name" value="BBE"/>
</dbReference>
<evidence type="ECO:0000256" key="4">
    <source>
        <dbReference type="ARBA" id="ARBA00022827"/>
    </source>
</evidence>
<dbReference type="AlphaFoldDB" id="A0A372GQ10"/>
<keyword evidence="6" id="KW-0732">Signal</keyword>
<evidence type="ECO:0000256" key="1">
    <source>
        <dbReference type="ARBA" id="ARBA00001974"/>
    </source>
</evidence>
<keyword evidence="4" id="KW-0274">FAD</keyword>
<sequence length="506" mass="53917">MRVSRRAFLLAGAGTGALAALDGAGAVALADSWSVPWNRLRRAVDGPVVLPGDPAYARAKQAHYAQYDVISPQAVAYCTSARDVSACLRFARDHGIVATARSGGHSTAGYSTSRGLIVDVSRIKGVRLQGRNAVLGAGDHLVDVTHGLAPHGLGFPGGLSPTVGVAGFLQGGGHGFLTRKEGMGCDHILAAEVVLADGEIVVAKPDHNAELLWALRGGGGGNFGIVTRFQVRPVVVSTLVNFDLTWTWEHAARALSAWQHWIAAAPRNLGSQLDVLLVDAAPGSAPMVSLSGVWSGDAAGAAAQLNELVAAVGAPPATRREKQMPYRDAMMEWYGCADHTVPQCHRSGSGKGVLPRDAFFLARARMYDAPQSASTVDTVLEAFDADRRAGHTRVLSALAFGGKVNTVSRTETAYVHRDTQYALVAATRLETGTPKKADRTAAQAWEDDMFRVLDPSSNGETYQNFVDPAMTDWRSAYYAENYARLVAIKKHYDPDRFFDFPQAIGA</sequence>
<evidence type="ECO:0000256" key="3">
    <source>
        <dbReference type="ARBA" id="ARBA00022630"/>
    </source>
</evidence>
<dbReference type="EMBL" id="QVNQ01000001">
    <property type="protein sequence ID" value="RFS87450.1"/>
    <property type="molecule type" value="Genomic_DNA"/>
</dbReference>
<name>A0A372GQ10_9ACTN</name>
<dbReference type="PANTHER" id="PTHR42973:SF39">
    <property type="entry name" value="FAD-BINDING PCMH-TYPE DOMAIN-CONTAINING PROTEIN"/>
    <property type="match status" value="1"/>
</dbReference>
<dbReference type="SUPFAM" id="SSF56176">
    <property type="entry name" value="FAD-binding/transporter-associated domain-like"/>
    <property type="match status" value="1"/>
</dbReference>
<proteinExistence type="inferred from homology"/>
<evidence type="ECO:0000313" key="8">
    <source>
        <dbReference type="EMBL" id="RFS87450.1"/>
    </source>
</evidence>
<dbReference type="InterPro" id="IPR016169">
    <property type="entry name" value="FAD-bd_PCMH_sub2"/>
</dbReference>
<dbReference type="Pfam" id="PF08031">
    <property type="entry name" value="BBE"/>
    <property type="match status" value="1"/>
</dbReference>
<reference evidence="8 9" key="1">
    <citation type="submission" date="2018-08" db="EMBL/GenBank/DDBJ databases">
        <title>Actinomadura spongicola sp. nov., isolated from marine sponge Leucetta chagosensis.</title>
        <authorList>
            <person name="Li L."/>
            <person name="Lin H.W."/>
        </authorList>
    </citation>
    <scope>NUCLEOTIDE SEQUENCE [LARGE SCALE GENOMIC DNA]</scope>
    <source>
        <strain evidence="8 9">LHW52907</strain>
    </source>
</reference>
<dbReference type="InterPro" id="IPR006094">
    <property type="entry name" value="Oxid_FAD_bind_N"/>
</dbReference>
<feature type="domain" description="FAD-binding PCMH-type" evidence="7">
    <location>
        <begin position="67"/>
        <end position="236"/>
    </location>
</feature>
<dbReference type="InterPro" id="IPR050416">
    <property type="entry name" value="FAD-linked_Oxidoreductase"/>
</dbReference>
<keyword evidence="3" id="KW-0285">Flavoprotein</keyword>
<evidence type="ECO:0000256" key="6">
    <source>
        <dbReference type="SAM" id="SignalP"/>
    </source>
</evidence>
<evidence type="ECO:0000256" key="5">
    <source>
        <dbReference type="ARBA" id="ARBA00023002"/>
    </source>
</evidence>
<protein>
    <submittedName>
        <fullName evidence="8">FAD-binding oxidoreductase</fullName>
    </submittedName>
</protein>
<comment type="similarity">
    <text evidence="2">Belongs to the oxygen-dependent FAD-linked oxidoreductase family.</text>
</comment>
<dbReference type="Gene3D" id="3.30.43.10">
    <property type="entry name" value="Uridine Diphospho-n-acetylenolpyruvylglucosamine Reductase, domain 2"/>
    <property type="match status" value="1"/>
</dbReference>
<evidence type="ECO:0000313" key="9">
    <source>
        <dbReference type="Proteomes" id="UP000262882"/>
    </source>
</evidence>
<dbReference type="Gene3D" id="3.40.462.20">
    <property type="match status" value="1"/>
</dbReference>
<dbReference type="InterPro" id="IPR036318">
    <property type="entry name" value="FAD-bd_PCMH-like_sf"/>
</dbReference>
<dbReference type="PANTHER" id="PTHR42973">
    <property type="entry name" value="BINDING OXIDOREDUCTASE, PUTATIVE (AFU_ORTHOLOGUE AFUA_1G17690)-RELATED"/>
    <property type="match status" value="1"/>
</dbReference>
<feature type="signal peptide" evidence="6">
    <location>
        <begin position="1"/>
        <end position="19"/>
    </location>
</feature>
<organism evidence="8 9">
    <name type="scientific">Actinomadura spongiicola</name>
    <dbReference type="NCBI Taxonomy" id="2303421"/>
    <lineage>
        <taxon>Bacteria</taxon>
        <taxon>Bacillati</taxon>
        <taxon>Actinomycetota</taxon>
        <taxon>Actinomycetes</taxon>
        <taxon>Streptosporangiales</taxon>
        <taxon>Thermomonosporaceae</taxon>
        <taxon>Actinomadura</taxon>
    </lineage>
</organism>
<dbReference type="Pfam" id="PF01565">
    <property type="entry name" value="FAD_binding_4"/>
    <property type="match status" value="1"/>
</dbReference>
<dbReference type="Proteomes" id="UP000262882">
    <property type="component" value="Unassembled WGS sequence"/>
</dbReference>
<dbReference type="GO" id="GO:0016491">
    <property type="term" value="F:oxidoreductase activity"/>
    <property type="evidence" value="ECO:0007669"/>
    <property type="project" value="UniProtKB-KW"/>
</dbReference>
<dbReference type="InterPro" id="IPR016167">
    <property type="entry name" value="FAD-bd_PCMH_sub1"/>
</dbReference>
<accession>A0A372GQ10</accession>
<dbReference type="InterPro" id="IPR006311">
    <property type="entry name" value="TAT_signal"/>
</dbReference>
<keyword evidence="5" id="KW-0560">Oxidoreductase</keyword>
<dbReference type="PROSITE" id="PS51318">
    <property type="entry name" value="TAT"/>
    <property type="match status" value="1"/>
</dbReference>
<keyword evidence="9" id="KW-1185">Reference proteome</keyword>
<dbReference type="GO" id="GO:0071949">
    <property type="term" value="F:FAD binding"/>
    <property type="evidence" value="ECO:0007669"/>
    <property type="project" value="InterPro"/>
</dbReference>
<dbReference type="PROSITE" id="PS51387">
    <property type="entry name" value="FAD_PCMH"/>
    <property type="match status" value="1"/>
</dbReference>
<dbReference type="Gene3D" id="3.30.465.10">
    <property type="match status" value="1"/>
</dbReference>
<evidence type="ECO:0000259" key="7">
    <source>
        <dbReference type="PROSITE" id="PS51387"/>
    </source>
</evidence>
<evidence type="ECO:0000256" key="2">
    <source>
        <dbReference type="ARBA" id="ARBA00005466"/>
    </source>
</evidence>
<comment type="caution">
    <text evidence="8">The sequence shown here is derived from an EMBL/GenBank/DDBJ whole genome shotgun (WGS) entry which is preliminary data.</text>
</comment>
<feature type="chain" id="PRO_5016697726" evidence="6">
    <location>
        <begin position="20"/>
        <end position="506"/>
    </location>
</feature>
<dbReference type="InterPro" id="IPR016166">
    <property type="entry name" value="FAD-bd_PCMH"/>
</dbReference>